<dbReference type="SMART" id="SM00220">
    <property type="entry name" value="S_TKc"/>
    <property type="match status" value="1"/>
</dbReference>
<evidence type="ECO:0000256" key="6">
    <source>
        <dbReference type="ARBA" id="ARBA00022840"/>
    </source>
</evidence>
<dbReference type="SUPFAM" id="SSF56112">
    <property type="entry name" value="Protein kinase-like (PK-like)"/>
    <property type="match status" value="1"/>
</dbReference>
<dbReference type="EMBL" id="LAKD02000123">
    <property type="protein sequence ID" value="OPF71059.1"/>
    <property type="molecule type" value="Genomic_DNA"/>
</dbReference>
<dbReference type="RefSeq" id="WP_053048657.1">
    <property type="nucleotide sequence ID" value="NZ_LAKD02000123.1"/>
</dbReference>
<evidence type="ECO:0000256" key="2">
    <source>
        <dbReference type="ARBA" id="ARBA00022527"/>
    </source>
</evidence>
<dbReference type="OrthoDB" id="9762169at2"/>
<dbReference type="EC" id="2.7.11.1" evidence="1"/>
<dbReference type="InterPro" id="IPR017441">
    <property type="entry name" value="Protein_kinase_ATP_BS"/>
</dbReference>
<keyword evidence="10" id="KW-1185">Reference proteome</keyword>
<dbReference type="AlphaFoldDB" id="A0A1V4CUH1"/>
<keyword evidence="6 7" id="KW-0067">ATP-binding</keyword>
<feature type="binding site" evidence="7">
    <location>
        <position position="41"/>
    </location>
    <ligand>
        <name>ATP</name>
        <dbReference type="ChEBI" id="CHEBI:30616"/>
    </ligand>
</feature>
<accession>A0A1V4CUH1</accession>
<keyword evidence="3" id="KW-0808">Transferase</keyword>
<comment type="caution">
    <text evidence="9">The sequence shown here is derived from an EMBL/GenBank/DDBJ whole genome shotgun (WGS) entry which is preliminary data.</text>
</comment>
<dbReference type="Gene3D" id="3.30.200.20">
    <property type="entry name" value="Phosphorylase Kinase, domain 1"/>
    <property type="match status" value="1"/>
</dbReference>
<evidence type="ECO:0000256" key="1">
    <source>
        <dbReference type="ARBA" id="ARBA00012513"/>
    </source>
</evidence>
<dbReference type="PROSITE" id="PS50011">
    <property type="entry name" value="PROTEIN_KINASE_DOM"/>
    <property type="match status" value="1"/>
</dbReference>
<proteinExistence type="predicted"/>
<dbReference type="CDD" id="cd14014">
    <property type="entry name" value="STKc_PknB_like"/>
    <property type="match status" value="1"/>
</dbReference>
<dbReference type="Proteomes" id="UP000033615">
    <property type="component" value="Unassembled WGS sequence"/>
</dbReference>
<dbReference type="PROSITE" id="PS00108">
    <property type="entry name" value="PROTEIN_KINASE_ST"/>
    <property type="match status" value="1"/>
</dbReference>
<dbReference type="InterPro" id="IPR011990">
    <property type="entry name" value="TPR-like_helical_dom_sf"/>
</dbReference>
<evidence type="ECO:0000256" key="3">
    <source>
        <dbReference type="ARBA" id="ARBA00022679"/>
    </source>
</evidence>
<feature type="domain" description="Protein kinase" evidence="8">
    <location>
        <begin position="12"/>
        <end position="279"/>
    </location>
</feature>
<dbReference type="InterPro" id="IPR000719">
    <property type="entry name" value="Prot_kinase_dom"/>
</dbReference>
<dbReference type="PROSITE" id="PS00107">
    <property type="entry name" value="PROTEIN_KINASE_ATP"/>
    <property type="match status" value="1"/>
</dbReference>
<sequence>MDRDRGVLDDRYELRTRLGAGAMGQVWQAYDRELGRPVAVKLIHPHHLAAIGDCAVTGELIERFRREARLVAGFRHPGLPVLYDARLGQDAAHVYMVMELVLGDTLESVLARGQPLTEAQVVDIALQLCDILTHTHALPVIHRDLKPANIMVSPTGRITVLDFGVAATFKGAARTRHRLTRHRQVLGTVGYLAPEQVVQPGLIIPQTDLYAMGCILYELLTGEPPFTDELSAVLYEPPVPLAMLRPECHPVLEAVITETLAKRQDERPPSARAVRDRLLPLQPVAVPTPAPSVSASGHSAGPVPVPTRLSHAHALFDDGDLGQALPVYTALAAELSSAGPQHANQAVHCRARAAHCRMGLGHLHEALKQFRVLAEELIPIRPSDDPLLLEVRLHAGTLLVTLGDYGAATIELTDLHQLLLSLPGEQYRQELMVVSQHLDRIRRGYAS</sequence>
<dbReference type="InterPro" id="IPR011009">
    <property type="entry name" value="Kinase-like_dom_sf"/>
</dbReference>
<gene>
    <name evidence="9" type="ORF">VT50_0235265</name>
</gene>
<reference evidence="9" key="1">
    <citation type="submission" date="2016-12" db="EMBL/GenBank/DDBJ databases">
        <title>Genome sequence of Streptomyces antioxidans MUSC 164.</title>
        <authorList>
            <person name="Lee L.-H."/>
            <person name="Ser H.-L."/>
        </authorList>
    </citation>
    <scope>NUCLEOTIDE SEQUENCE [LARGE SCALE GENOMIC DNA]</scope>
    <source>
        <strain evidence="9">MUSC 164</strain>
    </source>
</reference>
<evidence type="ECO:0000313" key="10">
    <source>
        <dbReference type="Proteomes" id="UP000033615"/>
    </source>
</evidence>
<dbReference type="InterPro" id="IPR008271">
    <property type="entry name" value="Ser/Thr_kinase_AS"/>
</dbReference>
<evidence type="ECO:0000256" key="7">
    <source>
        <dbReference type="PROSITE-ProRule" id="PRU10141"/>
    </source>
</evidence>
<protein>
    <recommendedName>
        <fullName evidence="1">non-specific serine/threonine protein kinase</fullName>
        <ecNumber evidence="1">2.7.11.1</ecNumber>
    </recommendedName>
</protein>
<dbReference type="PANTHER" id="PTHR43289">
    <property type="entry name" value="MITOGEN-ACTIVATED PROTEIN KINASE KINASE KINASE 20-RELATED"/>
    <property type="match status" value="1"/>
</dbReference>
<dbReference type="Pfam" id="PF00069">
    <property type="entry name" value="Pkinase"/>
    <property type="match status" value="1"/>
</dbReference>
<dbReference type="PANTHER" id="PTHR43289:SF6">
    <property type="entry name" value="SERINE_THREONINE-PROTEIN KINASE NEKL-3"/>
    <property type="match status" value="1"/>
</dbReference>
<evidence type="ECO:0000256" key="5">
    <source>
        <dbReference type="ARBA" id="ARBA00022777"/>
    </source>
</evidence>
<evidence type="ECO:0000259" key="8">
    <source>
        <dbReference type="PROSITE" id="PS50011"/>
    </source>
</evidence>
<evidence type="ECO:0000313" key="9">
    <source>
        <dbReference type="EMBL" id="OPF71059.1"/>
    </source>
</evidence>
<dbReference type="GO" id="GO:0005524">
    <property type="term" value="F:ATP binding"/>
    <property type="evidence" value="ECO:0007669"/>
    <property type="project" value="UniProtKB-UniRule"/>
</dbReference>
<keyword evidence="5 9" id="KW-0418">Kinase</keyword>
<dbReference type="GO" id="GO:0004674">
    <property type="term" value="F:protein serine/threonine kinase activity"/>
    <property type="evidence" value="ECO:0007669"/>
    <property type="project" value="UniProtKB-KW"/>
</dbReference>
<keyword evidence="2 9" id="KW-0723">Serine/threonine-protein kinase</keyword>
<dbReference type="SUPFAM" id="SSF48452">
    <property type="entry name" value="TPR-like"/>
    <property type="match status" value="1"/>
</dbReference>
<organism evidence="9 10">
    <name type="scientific">Streptomyces antioxidans</name>
    <dbReference type="NCBI Taxonomy" id="1507734"/>
    <lineage>
        <taxon>Bacteria</taxon>
        <taxon>Bacillati</taxon>
        <taxon>Actinomycetota</taxon>
        <taxon>Actinomycetes</taxon>
        <taxon>Kitasatosporales</taxon>
        <taxon>Streptomycetaceae</taxon>
        <taxon>Streptomyces</taxon>
    </lineage>
</organism>
<keyword evidence="4 7" id="KW-0547">Nucleotide-binding</keyword>
<dbReference type="Gene3D" id="1.10.510.10">
    <property type="entry name" value="Transferase(Phosphotransferase) domain 1"/>
    <property type="match status" value="1"/>
</dbReference>
<name>A0A1V4CUH1_9ACTN</name>
<evidence type="ECO:0000256" key="4">
    <source>
        <dbReference type="ARBA" id="ARBA00022741"/>
    </source>
</evidence>